<protein>
    <recommendedName>
        <fullName evidence="4">Spp2/MOS2 G-patch domain-containing protein</fullName>
    </recommendedName>
</protein>
<evidence type="ECO:0000313" key="5">
    <source>
        <dbReference type="EMBL" id="RHY46972.1"/>
    </source>
</evidence>
<accession>A0A397EFT6</accession>
<evidence type="ECO:0000313" key="9">
    <source>
        <dbReference type="EMBL" id="RHZ27009.1"/>
    </source>
</evidence>
<evidence type="ECO:0000313" key="14">
    <source>
        <dbReference type="Proteomes" id="UP000286510"/>
    </source>
</evidence>
<feature type="domain" description="Spp2/MOS2 G-patch" evidence="4">
    <location>
        <begin position="162"/>
        <end position="210"/>
    </location>
</feature>
<dbReference type="Proteomes" id="UP000286510">
    <property type="component" value="Unassembled WGS sequence"/>
</dbReference>
<feature type="compositionally biased region" description="Basic and acidic residues" evidence="3">
    <location>
        <begin position="255"/>
        <end position="264"/>
    </location>
</feature>
<evidence type="ECO:0000313" key="8">
    <source>
        <dbReference type="EMBL" id="RHZ23695.1"/>
    </source>
</evidence>
<dbReference type="PANTHER" id="PTHR15818">
    <property type="entry name" value="G PATCH AND KOW-CONTAINING"/>
    <property type="match status" value="1"/>
</dbReference>
<comment type="subcellular location">
    <subcellularLocation>
        <location evidence="1">Nucleus</location>
    </subcellularLocation>
</comment>
<feature type="region of interest" description="Disordered" evidence="3">
    <location>
        <begin position="1"/>
        <end position="20"/>
    </location>
</feature>
<dbReference type="GO" id="GO:0005681">
    <property type="term" value="C:spliceosomal complex"/>
    <property type="evidence" value="ECO:0007669"/>
    <property type="project" value="TreeGrafter"/>
</dbReference>
<evidence type="ECO:0000313" key="13">
    <source>
        <dbReference type="Proteomes" id="UP000285712"/>
    </source>
</evidence>
<evidence type="ECO:0000256" key="2">
    <source>
        <dbReference type="ARBA" id="ARBA00023242"/>
    </source>
</evidence>
<dbReference type="GO" id="GO:0000398">
    <property type="term" value="P:mRNA splicing, via spliceosome"/>
    <property type="evidence" value="ECO:0007669"/>
    <property type="project" value="InterPro"/>
</dbReference>
<dbReference type="EMBL" id="QUTD01000540">
    <property type="protein sequence ID" value="RHY79323.1"/>
    <property type="molecule type" value="Genomic_DNA"/>
</dbReference>
<dbReference type="Proteomes" id="UP000285712">
    <property type="component" value="Unassembled WGS sequence"/>
</dbReference>
<dbReference type="Pfam" id="PF12656">
    <property type="entry name" value="G-patch_2"/>
    <property type="match status" value="1"/>
</dbReference>
<dbReference type="EMBL" id="QUTB01007197">
    <property type="protein sequence ID" value="RHY46972.1"/>
    <property type="molecule type" value="Genomic_DNA"/>
</dbReference>
<dbReference type="VEuPathDB" id="FungiDB:H257_07696"/>
<evidence type="ECO:0000313" key="6">
    <source>
        <dbReference type="EMBL" id="RHY79323.1"/>
    </source>
</evidence>
<reference evidence="10 11" key="1">
    <citation type="submission" date="2018-08" db="EMBL/GenBank/DDBJ databases">
        <title>Aphanomyces genome sequencing and annotation.</title>
        <authorList>
            <person name="Minardi D."/>
            <person name="Oidtmann B."/>
            <person name="Van Der Giezen M."/>
            <person name="Studholme D.J."/>
        </authorList>
    </citation>
    <scope>NUCLEOTIDE SEQUENCE [LARGE SCALE GENOMIC DNA]</scope>
    <source>
        <strain evidence="6 10">D2</strain>
        <strain evidence="9 12">Da</strain>
        <strain evidence="8 14">FDL457</strain>
        <strain evidence="5 11">Si</strain>
        <strain evidence="7 13">Sv</strain>
    </source>
</reference>
<organism evidence="6 10">
    <name type="scientific">Aphanomyces astaci</name>
    <name type="common">Crayfish plague agent</name>
    <dbReference type="NCBI Taxonomy" id="112090"/>
    <lineage>
        <taxon>Eukaryota</taxon>
        <taxon>Sar</taxon>
        <taxon>Stramenopiles</taxon>
        <taxon>Oomycota</taxon>
        <taxon>Saprolegniomycetes</taxon>
        <taxon>Saprolegniales</taxon>
        <taxon>Verrucalvaceae</taxon>
        <taxon>Aphanomyces</taxon>
    </lineage>
</organism>
<evidence type="ECO:0000256" key="1">
    <source>
        <dbReference type="ARBA" id="ARBA00004123"/>
    </source>
</evidence>
<evidence type="ECO:0000313" key="7">
    <source>
        <dbReference type="EMBL" id="RHZ02098.1"/>
    </source>
</evidence>
<dbReference type="InterPro" id="IPR026822">
    <property type="entry name" value="Spp2/MOS2_G-patch"/>
</dbReference>
<dbReference type="InterPro" id="IPR045166">
    <property type="entry name" value="Spp2-like"/>
</dbReference>
<evidence type="ECO:0000256" key="3">
    <source>
        <dbReference type="SAM" id="MobiDB-lite"/>
    </source>
</evidence>
<name>A0A397EFT6_APHAT</name>
<proteinExistence type="predicted"/>
<evidence type="ECO:0000313" key="12">
    <source>
        <dbReference type="Proteomes" id="UP000285430"/>
    </source>
</evidence>
<dbReference type="Proteomes" id="UP000266643">
    <property type="component" value="Unassembled WGS sequence"/>
</dbReference>
<dbReference type="AlphaFoldDB" id="A0A397EFT6"/>
<feature type="region of interest" description="Disordered" evidence="3">
    <location>
        <begin position="207"/>
        <end position="264"/>
    </location>
</feature>
<dbReference type="EMBL" id="QUTH01002248">
    <property type="protein sequence ID" value="RHZ27009.1"/>
    <property type="molecule type" value="Genomic_DNA"/>
</dbReference>
<dbReference type="Proteomes" id="UP000283543">
    <property type="component" value="Unassembled WGS sequence"/>
</dbReference>
<dbReference type="EMBL" id="QUTF01012411">
    <property type="protein sequence ID" value="RHZ23695.1"/>
    <property type="molecule type" value="Genomic_DNA"/>
</dbReference>
<gene>
    <name evidence="8" type="ORF">DYB26_002260</name>
    <name evidence="6" type="ORF">DYB30_008802</name>
    <name evidence="5" type="ORF">DYB34_003306</name>
    <name evidence="7" type="ORF">DYB35_013019</name>
    <name evidence="9" type="ORF">DYB37_006626</name>
</gene>
<evidence type="ECO:0000259" key="4">
    <source>
        <dbReference type="Pfam" id="PF12656"/>
    </source>
</evidence>
<sequence length="264" mass="28968">MSFSGFALKGKKKGVTAAGLAQKSSLGGFRVEKERNVDEKKEIVVGFSTSGDALLKEPSAGSKYGPMVIPCIKVNWTEDQAAAEALLADIRNSSRQEQEESEESTLVIPIAGGTVENTSDINKKDAPMLTRNRIPGMDKIVGETNKFKHDLSMRPDELDIHSDAFDAVPIEEFGAALLRGMGWTGKDRVEPTGSKVQMRHYRLGLGATPKPVIEAPKKKNFIPKPEPRERSSHHGNSSSTRNGSRTNGHKRSRSRSRDRSSKKR</sequence>
<evidence type="ECO:0000313" key="10">
    <source>
        <dbReference type="Proteomes" id="UP000266643"/>
    </source>
</evidence>
<evidence type="ECO:0000313" key="11">
    <source>
        <dbReference type="Proteomes" id="UP000283543"/>
    </source>
</evidence>
<comment type="caution">
    <text evidence="6">The sequence shown here is derived from an EMBL/GenBank/DDBJ whole genome shotgun (WGS) entry which is preliminary data.</text>
</comment>
<dbReference type="EMBL" id="QUTG01000463">
    <property type="protein sequence ID" value="RHZ02098.1"/>
    <property type="molecule type" value="Genomic_DNA"/>
</dbReference>
<keyword evidence="2" id="KW-0539">Nucleus</keyword>
<dbReference type="Proteomes" id="UP000285430">
    <property type="component" value="Unassembled WGS sequence"/>
</dbReference>
<dbReference type="PANTHER" id="PTHR15818:SF2">
    <property type="entry name" value="G-PATCH DOMAIN AND KOW MOTIFS-CONTAINING PROTEIN"/>
    <property type="match status" value="1"/>
</dbReference>
<feature type="compositionally biased region" description="Low complexity" evidence="3">
    <location>
        <begin position="234"/>
        <end position="246"/>
    </location>
</feature>